<dbReference type="InterPro" id="IPR037171">
    <property type="entry name" value="NagB/RpiA_transferase-like"/>
</dbReference>
<feature type="domain" description="LUD" evidence="1">
    <location>
        <begin position="122"/>
        <end position="217"/>
    </location>
</feature>
<dbReference type="Pfam" id="PF02589">
    <property type="entry name" value="LUD_dom"/>
    <property type="match status" value="1"/>
</dbReference>
<dbReference type="InterPro" id="IPR003741">
    <property type="entry name" value="LUD_dom"/>
</dbReference>
<dbReference type="SUPFAM" id="SSF100950">
    <property type="entry name" value="NagB/RpiA/CoA transferase-like"/>
    <property type="match status" value="1"/>
</dbReference>
<dbReference type="Proteomes" id="UP000468735">
    <property type="component" value="Unassembled WGS sequence"/>
</dbReference>
<dbReference type="AlphaFoldDB" id="A0A6H9YXC3"/>
<keyword evidence="3" id="KW-1185">Reference proteome</keyword>
<reference evidence="2 3" key="1">
    <citation type="submission" date="2019-09" db="EMBL/GenBank/DDBJ databases">
        <title>Actinomadura physcomitrii sp. nov., a novel actinomycete isolated from moss [Physcomitrium sphaericum (Ludw) Fuernr].</title>
        <authorList>
            <person name="Zhuang X."/>
            <person name="Liu C."/>
        </authorList>
    </citation>
    <scope>NUCLEOTIDE SEQUENCE [LARGE SCALE GENOMIC DNA]</scope>
    <source>
        <strain evidence="2 3">HMC1</strain>
    </source>
</reference>
<dbReference type="InterPro" id="IPR024185">
    <property type="entry name" value="FTHF_cligase-like_sf"/>
</dbReference>
<dbReference type="PANTHER" id="PTHR43682:SF1">
    <property type="entry name" value="LACTATE UTILIZATION PROTEIN C"/>
    <property type="match status" value="1"/>
</dbReference>
<accession>A0A6H9YXC3</accession>
<evidence type="ECO:0000259" key="1">
    <source>
        <dbReference type="Pfam" id="PF02589"/>
    </source>
</evidence>
<proteinExistence type="predicted"/>
<dbReference type="EMBL" id="WBMT01000011">
    <property type="protein sequence ID" value="KAB2346482.1"/>
    <property type="molecule type" value="Genomic_DNA"/>
</dbReference>
<comment type="caution">
    <text evidence="2">The sequence shown here is derived from an EMBL/GenBank/DDBJ whole genome shotgun (WGS) entry which is preliminary data.</text>
</comment>
<sequence>MSTRDQILAKVRAALADVPADERPEDVAVPRDYQRSRAGTDIVDLLIDRLVDYKAVVHHTASAAVGAAGHADASGVADAVVARLLVARGGRIGAPVGVPEEWLEGVDAVRDDPVLPAAELDALDGVVTGCALAIAETGTIVLDGSPDQGRRALTLVPDHHLCVVRLDQIVRTVPEALARLDPSRPLTWISGPSATSDIELDRVEGVHGPRTLEVVII</sequence>
<dbReference type="OrthoDB" id="9794187at2"/>
<gene>
    <name evidence="2" type="ORF">F8566_23805</name>
</gene>
<protein>
    <submittedName>
        <fullName evidence="2">Lactate utilization protein C</fullName>
    </submittedName>
</protein>
<dbReference type="Gene3D" id="3.40.50.10420">
    <property type="entry name" value="NagB/RpiA/CoA transferase-like"/>
    <property type="match status" value="1"/>
</dbReference>
<name>A0A6H9YXC3_9ACTN</name>
<evidence type="ECO:0000313" key="3">
    <source>
        <dbReference type="Proteomes" id="UP000468735"/>
    </source>
</evidence>
<dbReference type="RefSeq" id="WP_151563470.1">
    <property type="nucleotide sequence ID" value="NZ_WBMT01000011.1"/>
</dbReference>
<organism evidence="2 3">
    <name type="scientific">Actinomadura rudentiformis</name>
    <dbReference type="NCBI Taxonomy" id="359158"/>
    <lineage>
        <taxon>Bacteria</taxon>
        <taxon>Bacillati</taxon>
        <taxon>Actinomycetota</taxon>
        <taxon>Actinomycetes</taxon>
        <taxon>Streptosporangiales</taxon>
        <taxon>Thermomonosporaceae</taxon>
        <taxon>Actinomadura</taxon>
    </lineage>
</organism>
<dbReference type="PANTHER" id="PTHR43682">
    <property type="entry name" value="LACTATE UTILIZATION PROTEIN C"/>
    <property type="match status" value="1"/>
</dbReference>
<evidence type="ECO:0000313" key="2">
    <source>
        <dbReference type="EMBL" id="KAB2346482.1"/>
    </source>
</evidence>